<proteinExistence type="predicted"/>
<gene>
    <name evidence="3" type="ORF">AYI68_g2069</name>
</gene>
<evidence type="ECO:0000313" key="4">
    <source>
        <dbReference type="Proteomes" id="UP000187455"/>
    </source>
</evidence>
<dbReference type="Proteomes" id="UP000187455">
    <property type="component" value="Unassembled WGS sequence"/>
</dbReference>
<evidence type="ECO:0000259" key="2">
    <source>
        <dbReference type="Pfam" id="PF00171"/>
    </source>
</evidence>
<evidence type="ECO:0000256" key="1">
    <source>
        <dbReference type="ARBA" id="ARBA00023002"/>
    </source>
</evidence>
<dbReference type="Gene3D" id="3.40.605.10">
    <property type="entry name" value="Aldehyde Dehydrogenase, Chain A, domain 1"/>
    <property type="match status" value="1"/>
</dbReference>
<dbReference type="GO" id="GO:0009450">
    <property type="term" value="P:gamma-aminobutyric acid catabolic process"/>
    <property type="evidence" value="ECO:0007669"/>
    <property type="project" value="TreeGrafter"/>
</dbReference>
<dbReference type="InterPro" id="IPR050740">
    <property type="entry name" value="Aldehyde_DH_Superfamily"/>
</dbReference>
<feature type="domain" description="Aldehyde dehydrogenase" evidence="2">
    <location>
        <begin position="2"/>
        <end position="143"/>
    </location>
</feature>
<keyword evidence="4" id="KW-1185">Reference proteome</keyword>
<dbReference type="AlphaFoldDB" id="A0A1R0H3S5"/>
<dbReference type="EMBL" id="LSSL01000749">
    <property type="protein sequence ID" value="OLY83785.1"/>
    <property type="molecule type" value="Genomic_DNA"/>
</dbReference>
<dbReference type="Pfam" id="PF00171">
    <property type="entry name" value="Aldedh"/>
    <property type="match status" value="1"/>
</dbReference>
<protein>
    <submittedName>
        <fullName evidence="3">Succinate-semialdehyde dehydrogenase, mitochondrial</fullName>
    </submittedName>
</protein>
<accession>A0A1R0H3S5</accession>
<feature type="non-terminal residue" evidence="3">
    <location>
        <position position="1"/>
    </location>
</feature>
<dbReference type="OrthoDB" id="310895at2759"/>
<dbReference type="PANTHER" id="PTHR43353:SF5">
    <property type="entry name" value="SUCCINATE-SEMIALDEHYDE DEHYDROGENASE, MITOCHONDRIAL"/>
    <property type="match status" value="1"/>
</dbReference>
<dbReference type="InterPro" id="IPR016163">
    <property type="entry name" value="Ald_DH_C"/>
</dbReference>
<comment type="caution">
    <text evidence="3">The sequence shown here is derived from an EMBL/GenBank/DDBJ whole genome shotgun (WGS) entry which is preliminary data.</text>
</comment>
<dbReference type="Gene3D" id="3.40.309.10">
    <property type="entry name" value="Aldehyde Dehydrogenase, Chain A, domain 2"/>
    <property type="match status" value="1"/>
</dbReference>
<dbReference type="GO" id="GO:0004777">
    <property type="term" value="F:succinate-semialdehyde dehydrogenase (NAD+) activity"/>
    <property type="evidence" value="ECO:0007669"/>
    <property type="project" value="TreeGrafter"/>
</dbReference>
<dbReference type="InterPro" id="IPR015590">
    <property type="entry name" value="Aldehyde_DH_dom"/>
</dbReference>
<dbReference type="InterPro" id="IPR016161">
    <property type="entry name" value="Ald_DH/histidinol_DH"/>
</dbReference>
<keyword evidence="1" id="KW-0560">Oxidoreductase</keyword>
<dbReference type="STRING" id="133383.A0A1R0H3S5"/>
<dbReference type="InterPro" id="IPR016162">
    <property type="entry name" value="Ald_DH_N"/>
</dbReference>
<reference evidence="3 4" key="1">
    <citation type="journal article" date="2016" name="Mol. Biol. Evol.">
        <title>Genome-Wide Survey of Gut Fungi (Harpellales) Reveals the First Horizontally Transferred Ubiquitin Gene from a Mosquito Host.</title>
        <authorList>
            <person name="Wang Y."/>
            <person name="White M.M."/>
            <person name="Kvist S."/>
            <person name="Moncalvo J.M."/>
        </authorList>
    </citation>
    <scope>NUCLEOTIDE SEQUENCE [LARGE SCALE GENOMIC DNA]</scope>
    <source>
        <strain evidence="3 4">ALG-7-W6</strain>
    </source>
</reference>
<evidence type="ECO:0000313" key="3">
    <source>
        <dbReference type="EMBL" id="OLY83785.1"/>
    </source>
</evidence>
<name>A0A1R0H3S5_9FUNG</name>
<dbReference type="SUPFAM" id="SSF53720">
    <property type="entry name" value="ALDH-like"/>
    <property type="match status" value="1"/>
</dbReference>
<dbReference type="PANTHER" id="PTHR43353">
    <property type="entry name" value="SUCCINATE-SEMIALDEHYDE DEHYDROGENASE, MITOCHONDRIAL"/>
    <property type="match status" value="1"/>
</dbReference>
<sequence>KMAAFVDDATRKGARTVYAMDKGAVPTSGHFFGPIVMTGVTRDMDLYQNEIFGPICGIVKFESEAELISIVNDGINVGLAGYFYSNHVGRIMRVSEAIDVGMVGVNTGLISSEVSPFGGVKESGSGREGSKHGIGEYLNIKSVSVNY</sequence>
<organism evidence="3 4">
    <name type="scientific">Smittium mucronatum</name>
    <dbReference type="NCBI Taxonomy" id="133383"/>
    <lineage>
        <taxon>Eukaryota</taxon>
        <taxon>Fungi</taxon>
        <taxon>Fungi incertae sedis</taxon>
        <taxon>Zoopagomycota</taxon>
        <taxon>Kickxellomycotina</taxon>
        <taxon>Harpellomycetes</taxon>
        <taxon>Harpellales</taxon>
        <taxon>Legeriomycetaceae</taxon>
        <taxon>Smittium</taxon>
    </lineage>
</organism>